<protein>
    <recommendedName>
        <fullName evidence="5">Polyamine aminopropyltransferase</fullName>
    </recommendedName>
    <alternativeName>
        <fullName evidence="5">Putrescine aminopropyltransferase</fullName>
        <shortName evidence="5">PAPT</shortName>
    </alternativeName>
    <alternativeName>
        <fullName evidence="5">Spermidine synthase</fullName>
        <shortName evidence="5">SPDS</shortName>
        <shortName evidence="5">SPDSY</shortName>
        <ecNumber evidence="5">2.5.1.16</ecNumber>
    </alternativeName>
</protein>
<evidence type="ECO:0000256" key="3">
    <source>
        <dbReference type="ARBA" id="ARBA00023066"/>
    </source>
</evidence>
<accession>E0TIA8</accession>
<sequence>MSGRFIIDVDGQRWFKEEVTPEIGHALRIDRTLYEGEIDHQHLIVFENQRFGRLFALEGFVQISTADEFIYHEMLVHVPFFAHGRAKRVLIIGGGDGGAIREVLRHRTVEQVTLVEIEKAVVDFSKEWFPSLSAGAFDDPRLDLRIADGAAFVKEDQEPYDVILVDSTDPVGPGKVLFTEEFYRDCYARLGDEGIMVTQCGLPFLQAPELKTAYENQSASFAAPRFYTIAVPAYSGGLMALGFARKGGEDPSPADLAARIEKADLGTFKVYSAKTHQGAFMGPAYIDTILKTGQFG</sequence>
<dbReference type="Proteomes" id="UP000001302">
    <property type="component" value="Chromosome"/>
</dbReference>
<feature type="binding site" evidence="5">
    <location>
        <position position="41"/>
    </location>
    <ligand>
        <name>S-methyl-5'-thioadenosine</name>
        <dbReference type="ChEBI" id="CHEBI:17509"/>
    </ligand>
</feature>
<dbReference type="GO" id="GO:0008295">
    <property type="term" value="P:spermidine biosynthetic process"/>
    <property type="evidence" value="ECO:0007669"/>
    <property type="project" value="UniProtKB-UniRule"/>
</dbReference>
<dbReference type="UniPathway" id="UPA00248">
    <property type="reaction ID" value="UER00314"/>
</dbReference>
<dbReference type="Gene3D" id="3.40.50.150">
    <property type="entry name" value="Vaccinia Virus protein VP39"/>
    <property type="match status" value="1"/>
</dbReference>
<keyword evidence="2 5" id="KW-0808">Transferase</keyword>
<evidence type="ECO:0000313" key="10">
    <source>
        <dbReference type="EMBL" id="ADM09692.1"/>
    </source>
</evidence>
<feature type="binding site" evidence="5">
    <location>
        <begin position="148"/>
        <end position="149"/>
    </location>
    <ligand>
        <name>S-methyl-5'-thioadenosine</name>
        <dbReference type="ChEBI" id="CHEBI:17509"/>
    </ligand>
</feature>
<evidence type="ECO:0000256" key="7">
    <source>
        <dbReference type="RuleBase" id="RU003836"/>
    </source>
</evidence>
<dbReference type="GO" id="GO:0005829">
    <property type="term" value="C:cytosol"/>
    <property type="evidence" value="ECO:0007669"/>
    <property type="project" value="TreeGrafter"/>
</dbReference>
<dbReference type="NCBIfam" id="TIGR00417">
    <property type="entry name" value="speE"/>
    <property type="match status" value="1"/>
</dbReference>
<dbReference type="InterPro" id="IPR035246">
    <property type="entry name" value="Spermidine_synt_N"/>
</dbReference>
<evidence type="ECO:0000256" key="6">
    <source>
        <dbReference type="PROSITE-ProRule" id="PRU00354"/>
    </source>
</evidence>
<dbReference type="GO" id="GO:0004766">
    <property type="term" value="F:spermidine synthase activity"/>
    <property type="evidence" value="ECO:0007669"/>
    <property type="project" value="UniProtKB-UniRule"/>
</dbReference>
<evidence type="ECO:0000256" key="5">
    <source>
        <dbReference type="HAMAP-Rule" id="MF_00198"/>
    </source>
</evidence>
<dbReference type="PROSITE" id="PS51006">
    <property type="entry name" value="PABS_2"/>
    <property type="match status" value="1"/>
</dbReference>
<dbReference type="InterPro" id="IPR037163">
    <property type="entry name" value="Spermidine_synt_N_sf"/>
</dbReference>
<dbReference type="InterPro" id="IPR030373">
    <property type="entry name" value="PABS_CS"/>
</dbReference>
<dbReference type="InterPro" id="IPR029063">
    <property type="entry name" value="SAM-dependent_MTases_sf"/>
</dbReference>
<dbReference type="KEGG" id="pbr:PB2503_08184"/>
<keyword evidence="11" id="KW-1185">Reference proteome</keyword>
<dbReference type="PANTHER" id="PTHR11558:SF11">
    <property type="entry name" value="SPERMIDINE SYNTHASE"/>
    <property type="match status" value="1"/>
</dbReference>
<dbReference type="HOGENOM" id="CLU_048199_0_0_5"/>
<dbReference type="HAMAP" id="MF_00198">
    <property type="entry name" value="Spermidine_synth"/>
    <property type="match status" value="1"/>
</dbReference>
<evidence type="ECO:0000256" key="8">
    <source>
        <dbReference type="RuleBase" id="RU003837"/>
    </source>
</evidence>
<dbReference type="STRING" id="314260.PB2503_08184"/>
<comment type="similarity">
    <text evidence="1 5 7">Belongs to the spermidine/spermine synthase family.</text>
</comment>
<dbReference type="InterPro" id="IPR030374">
    <property type="entry name" value="PABS"/>
</dbReference>
<evidence type="ECO:0000313" key="11">
    <source>
        <dbReference type="Proteomes" id="UP000001302"/>
    </source>
</evidence>
<dbReference type="AlphaFoldDB" id="E0TIA8"/>
<reference evidence="11" key="1">
    <citation type="submission" date="2010-08" db="EMBL/GenBank/DDBJ databases">
        <title>Genome sequence of Parvularcula bermudensis HTCC2503.</title>
        <authorList>
            <person name="Kang D.-M."/>
            <person name="Oh H.-M."/>
            <person name="Cho J.-C."/>
        </authorList>
    </citation>
    <scope>NUCLEOTIDE SEQUENCE [LARGE SCALE GENOMIC DNA]</scope>
    <source>
        <strain evidence="11">ATCC BAA-594 / HTCC2503 / KCTC 12087</strain>
    </source>
</reference>
<name>E0TIA8_PARBH</name>
<evidence type="ECO:0000256" key="4">
    <source>
        <dbReference type="ARBA" id="ARBA00023115"/>
    </source>
</evidence>
<dbReference type="EC" id="2.5.1.16" evidence="5"/>
<feature type="binding site" evidence="5">
    <location>
        <position position="116"/>
    </location>
    <ligand>
        <name>S-methyl-5'-thioadenosine</name>
        <dbReference type="ChEBI" id="CHEBI:17509"/>
    </ligand>
</feature>
<evidence type="ECO:0000256" key="1">
    <source>
        <dbReference type="ARBA" id="ARBA00007867"/>
    </source>
</evidence>
<dbReference type="OrthoDB" id="9793120at2"/>
<feature type="binding site" evidence="5">
    <location>
        <position position="72"/>
    </location>
    <ligand>
        <name>spermidine</name>
        <dbReference type="ChEBI" id="CHEBI:57834"/>
    </ligand>
</feature>
<dbReference type="InterPro" id="IPR001045">
    <property type="entry name" value="Spermi_synthase"/>
</dbReference>
<gene>
    <name evidence="5" type="primary">speE</name>
    <name evidence="10" type="ordered locus">PB2503_08184</name>
</gene>
<dbReference type="Pfam" id="PF01564">
    <property type="entry name" value="Spermine_synth"/>
    <property type="match status" value="1"/>
</dbReference>
<feature type="binding site" evidence="5">
    <location>
        <position position="96"/>
    </location>
    <ligand>
        <name>spermidine</name>
        <dbReference type="ChEBI" id="CHEBI:57834"/>
    </ligand>
</feature>
<feature type="domain" description="PABS" evidence="9">
    <location>
        <begin position="12"/>
        <end position="246"/>
    </location>
</feature>
<dbReference type="RefSeq" id="WP_013300666.1">
    <property type="nucleotide sequence ID" value="NC_014414.1"/>
</dbReference>
<evidence type="ECO:0000256" key="2">
    <source>
        <dbReference type="ARBA" id="ARBA00022679"/>
    </source>
</evidence>
<feature type="binding site" evidence="5">
    <location>
        <position position="173"/>
    </location>
    <ligand>
        <name>S-methyl-5'-thioadenosine</name>
        <dbReference type="ChEBI" id="CHEBI:17509"/>
    </ligand>
</feature>
<evidence type="ECO:0000259" key="9">
    <source>
        <dbReference type="PROSITE" id="PS51006"/>
    </source>
</evidence>
<dbReference type="eggNOG" id="COG0421">
    <property type="taxonomic scope" value="Bacteria"/>
</dbReference>
<keyword evidence="4 5" id="KW-0620">Polyamine biosynthesis</keyword>
<dbReference type="CDD" id="cd02440">
    <property type="entry name" value="AdoMet_MTases"/>
    <property type="match status" value="1"/>
</dbReference>
<dbReference type="Pfam" id="PF17284">
    <property type="entry name" value="Spermine_synt_N"/>
    <property type="match status" value="1"/>
</dbReference>
<dbReference type="NCBIfam" id="NF002010">
    <property type="entry name" value="PRK00811.1"/>
    <property type="match status" value="1"/>
</dbReference>
<feature type="active site" description="Proton acceptor" evidence="5 6">
    <location>
        <position position="166"/>
    </location>
</feature>
<comment type="function">
    <text evidence="5">Catalyzes the irreversible transfer of a propylamine group from the amino donor S-adenosylmethioninamine (decarboxy-AdoMet) to putrescine (1,4-diaminobutane) to yield spermidine.</text>
</comment>
<dbReference type="PANTHER" id="PTHR11558">
    <property type="entry name" value="SPERMIDINE/SPERMINE SYNTHASE"/>
    <property type="match status" value="1"/>
</dbReference>
<proteinExistence type="inferred from homology"/>
<comment type="subunit">
    <text evidence="5">Homodimer or homotetramer.</text>
</comment>
<dbReference type="SUPFAM" id="SSF53335">
    <property type="entry name" value="S-adenosyl-L-methionine-dependent methyltransferases"/>
    <property type="match status" value="1"/>
</dbReference>
<dbReference type="EMBL" id="CP002156">
    <property type="protein sequence ID" value="ADM09692.1"/>
    <property type="molecule type" value="Genomic_DNA"/>
</dbReference>
<dbReference type="Gene3D" id="2.30.140.10">
    <property type="entry name" value="Spermidine synthase, tetramerisation domain"/>
    <property type="match status" value="1"/>
</dbReference>
<comment type="catalytic activity">
    <reaction evidence="5 8">
        <text>S-adenosyl 3-(methylsulfanyl)propylamine + putrescine = S-methyl-5'-thioadenosine + spermidine + H(+)</text>
        <dbReference type="Rhea" id="RHEA:12721"/>
        <dbReference type="ChEBI" id="CHEBI:15378"/>
        <dbReference type="ChEBI" id="CHEBI:17509"/>
        <dbReference type="ChEBI" id="CHEBI:57443"/>
        <dbReference type="ChEBI" id="CHEBI:57834"/>
        <dbReference type="ChEBI" id="CHEBI:326268"/>
        <dbReference type="EC" id="2.5.1.16"/>
    </reaction>
</comment>
<keyword evidence="3 5" id="KW-0745">Spermidine biosynthesis</keyword>
<organism evidence="10 11">
    <name type="scientific">Parvularcula bermudensis (strain ATCC BAA-594 / HTCC2503 / KCTC 12087)</name>
    <dbReference type="NCBI Taxonomy" id="314260"/>
    <lineage>
        <taxon>Bacteria</taxon>
        <taxon>Pseudomonadati</taxon>
        <taxon>Pseudomonadota</taxon>
        <taxon>Alphaproteobacteria</taxon>
        <taxon>Parvularculales</taxon>
        <taxon>Parvularculaceae</taxon>
        <taxon>Parvularcula</taxon>
    </lineage>
</organism>
<dbReference type="PROSITE" id="PS01330">
    <property type="entry name" value="PABS_1"/>
    <property type="match status" value="1"/>
</dbReference>
<comment type="pathway">
    <text evidence="5">Amine and polyamine biosynthesis; spermidine biosynthesis; spermidine from putrescine: step 1/1.</text>
</comment>
<feature type="binding site" evidence="5">
    <location>
        <begin position="166"/>
        <end position="169"/>
    </location>
    <ligand>
        <name>spermidine</name>
        <dbReference type="ChEBI" id="CHEBI:57834"/>
    </ligand>
</feature>
<reference evidence="10 11" key="2">
    <citation type="journal article" date="2011" name="J. Bacteriol.">
        <title>Complete genome sequence of strain HTCC2503T of Parvularcula bermudensis, the type species of the order "Parvularculales" in the class Alphaproteobacteria.</title>
        <authorList>
            <person name="Oh H.M."/>
            <person name="Kang I."/>
            <person name="Vergin K.L."/>
            <person name="Kang D."/>
            <person name="Rhee K.H."/>
            <person name="Giovannoni S.J."/>
            <person name="Cho J.C."/>
        </authorList>
    </citation>
    <scope>NUCLEOTIDE SEQUENCE [LARGE SCALE GENOMIC DNA]</scope>
    <source>
        <strain evidence="11">ATCC BAA-594 / HTCC2503 / KCTC 12087</strain>
    </source>
</reference>